<sequence length="202" mass="22110">MEGEKSGAIYRETPGRKGPLAGAFLTINPLLTPDEVARKKPDPLIAQLYQNSNYPLSECKHPFTVQVATFTGKKATPIGGSMFRNNEAKFDRSLKDNASYSLNRAGEDAEQLAAALRNRGFEAYVYHDHYQSIVTVGGFHSPDDPRALQIIQNFGAKTQVDQTTGQPVLVAELLKLPNGAGGEDFAWILDPQPRVVAVPRTK</sequence>
<dbReference type="EMBL" id="DSOK01000072">
    <property type="protein sequence ID" value="HEN14293.1"/>
    <property type="molecule type" value="Genomic_DNA"/>
</dbReference>
<organism evidence="1">
    <name type="scientific">Schlesneria paludicola</name>
    <dbReference type="NCBI Taxonomy" id="360056"/>
    <lineage>
        <taxon>Bacteria</taxon>
        <taxon>Pseudomonadati</taxon>
        <taxon>Planctomycetota</taxon>
        <taxon>Planctomycetia</taxon>
        <taxon>Planctomycetales</taxon>
        <taxon>Planctomycetaceae</taxon>
        <taxon>Schlesneria</taxon>
    </lineage>
</organism>
<protein>
    <submittedName>
        <fullName evidence="1">Uncharacterized protein</fullName>
    </submittedName>
</protein>
<gene>
    <name evidence="1" type="ORF">ENQ76_02325</name>
</gene>
<accession>A0A7C2P1P4</accession>
<evidence type="ECO:0000313" key="1">
    <source>
        <dbReference type="EMBL" id="HEN14293.1"/>
    </source>
</evidence>
<comment type="caution">
    <text evidence="1">The sequence shown here is derived from an EMBL/GenBank/DDBJ whole genome shotgun (WGS) entry which is preliminary data.</text>
</comment>
<dbReference type="AlphaFoldDB" id="A0A7C2P1P4"/>
<proteinExistence type="predicted"/>
<name>A0A7C2P1P4_9PLAN</name>
<reference evidence="1" key="1">
    <citation type="journal article" date="2020" name="mSystems">
        <title>Genome- and Community-Level Interaction Insights into Carbon Utilization and Element Cycling Functions of Hydrothermarchaeota in Hydrothermal Sediment.</title>
        <authorList>
            <person name="Zhou Z."/>
            <person name="Liu Y."/>
            <person name="Xu W."/>
            <person name="Pan J."/>
            <person name="Luo Z.H."/>
            <person name="Li M."/>
        </authorList>
    </citation>
    <scope>NUCLEOTIDE SEQUENCE [LARGE SCALE GENOMIC DNA]</scope>
    <source>
        <strain evidence="1">SpSt-339</strain>
    </source>
</reference>